<accession>A0ABV1F3L0</accession>
<feature type="binding site" evidence="9">
    <location>
        <position position="278"/>
    </location>
    <ligand>
        <name>K(+)</name>
        <dbReference type="ChEBI" id="CHEBI:29103"/>
    </ligand>
</feature>
<dbReference type="Gene3D" id="3.40.1190.20">
    <property type="match status" value="1"/>
</dbReference>
<feature type="binding site" evidence="9">
    <location>
        <position position="239"/>
    </location>
    <ligand>
        <name>K(+)</name>
        <dbReference type="ChEBI" id="CHEBI:29103"/>
    </ligand>
</feature>
<comment type="activity regulation">
    <text evidence="9">Activated by a monovalent cation that binds near, but not in, the active site. The most likely occupant of the site in vivo is potassium. Ion binding induces a conformational change that may alter substrate affinity.</text>
</comment>
<feature type="binding site" evidence="9">
    <location>
        <begin position="38"/>
        <end position="42"/>
    </location>
    <ligand>
        <name>substrate</name>
    </ligand>
</feature>
<evidence type="ECO:0000256" key="6">
    <source>
        <dbReference type="ARBA" id="ARBA00022842"/>
    </source>
</evidence>
<feature type="binding site" evidence="9">
    <location>
        <begin position="242"/>
        <end position="243"/>
    </location>
    <ligand>
        <name>ATP</name>
        <dbReference type="ChEBI" id="CHEBI:30616"/>
    </ligand>
</feature>
<name>A0ABV1F3L0_9BACI</name>
<keyword evidence="9" id="KW-0963">Cytoplasm</keyword>
<dbReference type="Pfam" id="PF00294">
    <property type="entry name" value="PfkB"/>
    <property type="match status" value="1"/>
</dbReference>
<feature type="binding site" evidence="9">
    <location>
        <begin position="211"/>
        <end position="216"/>
    </location>
    <ligand>
        <name>ATP</name>
        <dbReference type="ChEBI" id="CHEBI:30616"/>
    </ligand>
</feature>
<evidence type="ECO:0000256" key="5">
    <source>
        <dbReference type="ARBA" id="ARBA00022840"/>
    </source>
</evidence>
<keyword evidence="6 9" id="KW-0460">Magnesium</keyword>
<evidence type="ECO:0000256" key="2">
    <source>
        <dbReference type="ARBA" id="ARBA00022723"/>
    </source>
</evidence>
<dbReference type="InterPro" id="IPR011611">
    <property type="entry name" value="PfkB_dom"/>
</dbReference>
<keyword evidence="7 9" id="KW-0630">Potassium</keyword>
<comment type="function">
    <text evidence="9">Catalyzes the phosphorylation of ribose at O-5 in a reaction requiring ATP and magnesium. The resulting D-ribose-5-phosphate can then be used either for sythesis of nucleotides, histidine, and tryptophan, or as a component of the pentose phosphate pathway.</text>
</comment>
<dbReference type="CDD" id="cd01174">
    <property type="entry name" value="ribokinase"/>
    <property type="match status" value="1"/>
</dbReference>
<dbReference type="HAMAP" id="MF_01987">
    <property type="entry name" value="Ribokinase"/>
    <property type="match status" value="1"/>
</dbReference>
<comment type="catalytic activity">
    <reaction evidence="9">
        <text>D-ribose + ATP = D-ribose 5-phosphate + ADP + H(+)</text>
        <dbReference type="Rhea" id="RHEA:13697"/>
        <dbReference type="ChEBI" id="CHEBI:15378"/>
        <dbReference type="ChEBI" id="CHEBI:30616"/>
        <dbReference type="ChEBI" id="CHEBI:47013"/>
        <dbReference type="ChEBI" id="CHEBI:78346"/>
        <dbReference type="ChEBI" id="CHEBI:456216"/>
        <dbReference type="EC" id="2.7.1.15"/>
    </reaction>
</comment>
<feature type="domain" description="Carbohydrate kinase PfkB" evidence="10">
    <location>
        <begin position="3"/>
        <end position="285"/>
    </location>
</feature>
<evidence type="ECO:0000256" key="4">
    <source>
        <dbReference type="ARBA" id="ARBA00022777"/>
    </source>
</evidence>
<sequence length="293" mass="31924">MKILNFGSLNIDKVYSVPHFVSAGETLSSTNYEEFPGGKGLNQSIALAKAGAQVYHGGNIGKDGLFLKDVLAEANVNVDWIEEDGSTTGHAIIQVSSSGENCILLFGGANKEITVDQINRVLENFSTDDILLLQNEINEIEYIVEKAHQKGLKIVLNPSPIDESITNLNFSKIDYLILNEIEAKAITNEQTNDKIFQKLLSLNKQLKIVLTLGKAGVIYKDIVIEHRQSSYKVDTVDTTAAGDTFLGYFLSQISQHAHIKNALKIASKAASIAVTRKGAASSIPTMKEVMESI</sequence>
<evidence type="ECO:0000313" key="12">
    <source>
        <dbReference type="Proteomes" id="UP001465426"/>
    </source>
</evidence>
<feature type="binding site" evidence="9">
    <location>
        <position position="276"/>
    </location>
    <ligand>
        <name>K(+)</name>
        <dbReference type="ChEBI" id="CHEBI:29103"/>
    </ligand>
</feature>
<dbReference type="PRINTS" id="PR00990">
    <property type="entry name" value="RIBOKINASE"/>
</dbReference>
<dbReference type="InterPro" id="IPR002139">
    <property type="entry name" value="Ribo/fructo_kinase"/>
</dbReference>
<gene>
    <name evidence="9" type="primary">rbsK</name>
    <name evidence="11" type="ORF">WMO63_20030</name>
</gene>
<evidence type="ECO:0000256" key="8">
    <source>
        <dbReference type="ARBA" id="ARBA00023277"/>
    </source>
</evidence>
<comment type="subcellular location">
    <subcellularLocation>
        <location evidence="9">Cytoplasm</location>
    </subcellularLocation>
</comment>
<comment type="similarity">
    <text evidence="9">Belongs to the carbohydrate kinase PfkB family. Ribokinase subfamily.</text>
</comment>
<dbReference type="GO" id="GO:0004747">
    <property type="term" value="F:ribokinase activity"/>
    <property type="evidence" value="ECO:0007669"/>
    <property type="project" value="UniProtKB-EC"/>
</dbReference>
<evidence type="ECO:0000259" key="10">
    <source>
        <dbReference type="Pfam" id="PF00294"/>
    </source>
</evidence>
<dbReference type="InterPro" id="IPR029056">
    <property type="entry name" value="Ribokinase-like"/>
</dbReference>
<dbReference type="PANTHER" id="PTHR10584:SF166">
    <property type="entry name" value="RIBOKINASE"/>
    <property type="match status" value="1"/>
</dbReference>
<evidence type="ECO:0000256" key="3">
    <source>
        <dbReference type="ARBA" id="ARBA00022741"/>
    </source>
</evidence>
<comment type="caution">
    <text evidence="11">The sequence shown here is derived from an EMBL/GenBank/DDBJ whole genome shotgun (WGS) entry which is preliminary data.</text>
</comment>
<comment type="cofactor">
    <cofactor evidence="9">
        <name>Mg(2+)</name>
        <dbReference type="ChEBI" id="CHEBI:18420"/>
    </cofactor>
    <text evidence="9">Requires a divalent cation, most likely magnesium in vivo, as an electrophilic catalyst to aid phosphoryl group transfer. It is the chelate of the metal and the nucleotide that is the actual substrate.</text>
</comment>
<feature type="active site" description="Proton acceptor" evidence="9">
    <location>
        <position position="243"/>
    </location>
</feature>
<dbReference type="EMBL" id="JBBMFN010000071">
    <property type="protein sequence ID" value="MEQ2467951.1"/>
    <property type="molecule type" value="Genomic_DNA"/>
</dbReference>
<protein>
    <recommendedName>
        <fullName evidence="9">Ribokinase</fullName>
        <shortName evidence="9">RK</shortName>
        <ecNumber evidence="9">2.7.1.15</ecNumber>
    </recommendedName>
</protein>
<dbReference type="InterPro" id="IPR011877">
    <property type="entry name" value="Ribokinase"/>
</dbReference>
<evidence type="ECO:0000256" key="9">
    <source>
        <dbReference type="HAMAP-Rule" id="MF_01987"/>
    </source>
</evidence>
<feature type="binding site" evidence="9">
    <location>
        <position position="243"/>
    </location>
    <ligand>
        <name>substrate</name>
    </ligand>
</feature>
<keyword evidence="5 9" id="KW-0067">ATP-binding</keyword>
<comment type="caution">
    <text evidence="9">Lacks conserved residue(s) required for the propagation of feature annotation.</text>
</comment>
<proteinExistence type="inferred from homology"/>
<reference evidence="11 12" key="1">
    <citation type="submission" date="2024-03" db="EMBL/GenBank/DDBJ databases">
        <title>Human intestinal bacterial collection.</title>
        <authorList>
            <person name="Pauvert C."/>
            <person name="Hitch T.C.A."/>
            <person name="Clavel T."/>
        </authorList>
    </citation>
    <scope>NUCLEOTIDE SEQUENCE [LARGE SCALE GENOMIC DNA]</scope>
    <source>
        <strain evidence="11 12">CLA-SR-H024</strain>
    </source>
</reference>
<keyword evidence="2 9" id="KW-0479">Metal-binding</keyword>
<dbReference type="EC" id="2.7.1.15" evidence="9"/>
<keyword evidence="12" id="KW-1185">Reference proteome</keyword>
<keyword evidence="4 9" id="KW-0418">Kinase</keyword>
<comment type="pathway">
    <text evidence="9">Carbohydrate metabolism; D-ribose degradation; D-ribose 5-phosphate from beta-D-ribopyranose: step 2/2.</text>
</comment>
<feature type="binding site" evidence="9">
    <location>
        <position position="179"/>
    </location>
    <ligand>
        <name>ATP</name>
        <dbReference type="ChEBI" id="CHEBI:30616"/>
    </ligand>
</feature>
<comment type="subunit">
    <text evidence="9">Homodimer.</text>
</comment>
<feature type="binding site" evidence="9">
    <location>
        <begin position="10"/>
        <end position="12"/>
    </location>
    <ligand>
        <name>substrate</name>
    </ligand>
</feature>
<feature type="binding site" evidence="9">
    <location>
        <position position="273"/>
    </location>
    <ligand>
        <name>K(+)</name>
        <dbReference type="ChEBI" id="CHEBI:29103"/>
    </ligand>
</feature>
<evidence type="ECO:0000256" key="1">
    <source>
        <dbReference type="ARBA" id="ARBA00022679"/>
    </source>
</evidence>
<evidence type="ECO:0000256" key="7">
    <source>
        <dbReference type="ARBA" id="ARBA00022958"/>
    </source>
</evidence>
<keyword evidence="1 9" id="KW-0808">Transferase</keyword>
<evidence type="ECO:0000313" key="11">
    <source>
        <dbReference type="EMBL" id="MEQ2467951.1"/>
    </source>
</evidence>
<dbReference type="Proteomes" id="UP001465426">
    <property type="component" value="Unassembled WGS sequence"/>
</dbReference>
<feature type="binding site" evidence="9">
    <location>
        <position position="237"/>
    </location>
    <ligand>
        <name>K(+)</name>
        <dbReference type="ChEBI" id="CHEBI:29103"/>
    </ligand>
</feature>
<organism evidence="11 12">
    <name type="scientific">Niallia hominis</name>
    <dbReference type="NCBI Taxonomy" id="3133173"/>
    <lineage>
        <taxon>Bacteria</taxon>
        <taxon>Bacillati</taxon>
        <taxon>Bacillota</taxon>
        <taxon>Bacilli</taxon>
        <taxon>Bacillales</taxon>
        <taxon>Bacillaceae</taxon>
        <taxon>Niallia</taxon>
    </lineage>
</organism>
<feature type="binding site" evidence="9">
    <location>
        <position position="282"/>
    </location>
    <ligand>
        <name>K(+)</name>
        <dbReference type="ChEBI" id="CHEBI:29103"/>
    </ligand>
</feature>
<keyword evidence="3 9" id="KW-0547">Nucleotide-binding</keyword>
<dbReference type="SUPFAM" id="SSF53613">
    <property type="entry name" value="Ribokinase-like"/>
    <property type="match status" value="1"/>
</dbReference>
<keyword evidence="8 9" id="KW-0119">Carbohydrate metabolism</keyword>
<feature type="binding site" evidence="9">
    <location>
        <position position="136"/>
    </location>
    <ligand>
        <name>substrate</name>
    </ligand>
</feature>
<dbReference type="PANTHER" id="PTHR10584">
    <property type="entry name" value="SUGAR KINASE"/>
    <property type="match status" value="1"/>
</dbReference>